<organism evidence="1 2">
    <name type="scientific">Hevea brasiliensis</name>
    <name type="common">Para rubber tree</name>
    <name type="synonym">Siphonia brasiliensis</name>
    <dbReference type="NCBI Taxonomy" id="3981"/>
    <lineage>
        <taxon>Eukaryota</taxon>
        <taxon>Viridiplantae</taxon>
        <taxon>Streptophyta</taxon>
        <taxon>Embryophyta</taxon>
        <taxon>Tracheophyta</taxon>
        <taxon>Spermatophyta</taxon>
        <taxon>Magnoliopsida</taxon>
        <taxon>eudicotyledons</taxon>
        <taxon>Gunneridae</taxon>
        <taxon>Pentapetalae</taxon>
        <taxon>rosids</taxon>
        <taxon>fabids</taxon>
        <taxon>Malpighiales</taxon>
        <taxon>Euphorbiaceae</taxon>
        <taxon>Crotonoideae</taxon>
        <taxon>Micrandreae</taxon>
        <taxon>Hevea</taxon>
    </lineage>
</organism>
<accession>A0A6A6L8R1</accession>
<comment type="caution">
    <text evidence="1">The sequence shown here is derived from an EMBL/GenBank/DDBJ whole genome shotgun (WGS) entry which is preliminary data.</text>
</comment>
<dbReference type="AlphaFoldDB" id="A0A6A6L8R1"/>
<name>A0A6A6L8R1_HEVBR</name>
<dbReference type="Proteomes" id="UP000467840">
    <property type="component" value="Chromosome 1"/>
</dbReference>
<evidence type="ECO:0000313" key="2">
    <source>
        <dbReference type="Proteomes" id="UP000467840"/>
    </source>
</evidence>
<keyword evidence="2" id="KW-1185">Reference proteome</keyword>
<protein>
    <recommendedName>
        <fullName evidence="3">RNase H type-1 domain-containing protein</fullName>
    </recommendedName>
</protein>
<reference evidence="1 2" key="1">
    <citation type="journal article" date="2020" name="Mol. Plant">
        <title>The Chromosome-Based Rubber Tree Genome Provides New Insights into Spurge Genome Evolution and Rubber Biosynthesis.</title>
        <authorList>
            <person name="Liu J."/>
            <person name="Shi C."/>
            <person name="Shi C.C."/>
            <person name="Li W."/>
            <person name="Zhang Q.J."/>
            <person name="Zhang Y."/>
            <person name="Li K."/>
            <person name="Lu H.F."/>
            <person name="Shi C."/>
            <person name="Zhu S.T."/>
            <person name="Xiao Z.Y."/>
            <person name="Nan H."/>
            <person name="Yue Y."/>
            <person name="Zhu X.G."/>
            <person name="Wu Y."/>
            <person name="Hong X.N."/>
            <person name="Fan G.Y."/>
            <person name="Tong Y."/>
            <person name="Zhang D."/>
            <person name="Mao C.L."/>
            <person name="Liu Y.L."/>
            <person name="Hao S.J."/>
            <person name="Liu W.Q."/>
            <person name="Lv M.Q."/>
            <person name="Zhang H.B."/>
            <person name="Liu Y."/>
            <person name="Hu-Tang G.R."/>
            <person name="Wang J.P."/>
            <person name="Wang J.H."/>
            <person name="Sun Y.H."/>
            <person name="Ni S.B."/>
            <person name="Chen W.B."/>
            <person name="Zhang X.C."/>
            <person name="Jiao Y.N."/>
            <person name="Eichler E.E."/>
            <person name="Li G.H."/>
            <person name="Liu X."/>
            <person name="Gao L.Z."/>
        </authorList>
    </citation>
    <scope>NUCLEOTIDE SEQUENCE [LARGE SCALE GENOMIC DNA]</scope>
    <source>
        <strain evidence="2">cv. GT1</strain>
        <tissue evidence="1">Leaf</tissue>
    </source>
</reference>
<proteinExistence type="predicted"/>
<sequence length="224" mass="24925">MGWSLLTRPNALLPTTDDPYIHPANTTGMEDIIVSDLIVPGGGIYTVKSGYKYQYNQLIRALTLMKDLWRYVWKLKLSPKEWQLARVSMVSYDPNTVPVVIKWQPLDAGLKCNVDACFDAATGLASVGLVIRGSNGQFVEGMCKSLGWADKELLLNLRIGRKLAKSIGSQGKSRNVKEFVDKSALRLTQGYLRLQCLESWFSTPTFVASFYFAVELGVCGSMED</sequence>
<evidence type="ECO:0000313" key="1">
    <source>
        <dbReference type="EMBL" id="KAF2297830.1"/>
    </source>
</evidence>
<evidence type="ECO:0008006" key="3">
    <source>
        <dbReference type="Google" id="ProtNLM"/>
    </source>
</evidence>
<gene>
    <name evidence="1" type="ORF">GH714_003811</name>
</gene>
<dbReference type="EMBL" id="JAAGAX010000011">
    <property type="protein sequence ID" value="KAF2297830.1"/>
    <property type="molecule type" value="Genomic_DNA"/>
</dbReference>